<evidence type="ECO:0000256" key="3">
    <source>
        <dbReference type="SAM" id="SignalP"/>
    </source>
</evidence>
<keyword evidence="6" id="KW-1185">Reference proteome</keyword>
<evidence type="ECO:0000256" key="2">
    <source>
        <dbReference type="ARBA" id="ARBA00022729"/>
    </source>
</evidence>
<evidence type="ECO:0000256" key="1">
    <source>
        <dbReference type="ARBA" id="ARBA00004167"/>
    </source>
</evidence>
<dbReference type="Pfam" id="PF13947">
    <property type="entry name" value="GUB_WAK_bind"/>
    <property type="match status" value="1"/>
</dbReference>
<reference evidence="5 6" key="1">
    <citation type="journal article" date="2019" name="Plant Biotechnol. J.">
        <title>The red bayberry genome and genetic basis of sex determination.</title>
        <authorList>
            <person name="Jia H.M."/>
            <person name="Jia H.J."/>
            <person name="Cai Q.L."/>
            <person name="Wang Y."/>
            <person name="Zhao H.B."/>
            <person name="Yang W.F."/>
            <person name="Wang G.Y."/>
            <person name="Li Y.H."/>
            <person name="Zhan D.L."/>
            <person name="Shen Y.T."/>
            <person name="Niu Q.F."/>
            <person name="Chang L."/>
            <person name="Qiu J."/>
            <person name="Zhao L."/>
            <person name="Xie H.B."/>
            <person name="Fu W.Y."/>
            <person name="Jin J."/>
            <person name="Li X.W."/>
            <person name="Jiao Y."/>
            <person name="Zhou C.C."/>
            <person name="Tu T."/>
            <person name="Chai C.Y."/>
            <person name="Gao J.L."/>
            <person name="Fan L.J."/>
            <person name="van de Weg E."/>
            <person name="Wang J.Y."/>
            <person name="Gao Z.S."/>
        </authorList>
    </citation>
    <scope>NUCLEOTIDE SEQUENCE [LARGE SCALE GENOMIC DNA]</scope>
    <source>
        <tissue evidence="5">Leaves</tissue>
    </source>
</reference>
<evidence type="ECO:0000259" key="4">
    <source>
        <dbReference type="Pfam" id="PF13947"/>
    </source>
</evidence>
<dbReference type="GO" id="GO:0016301">
    <property type="term" value="F:kinase activity"/>
    <property type="evidence" value="ECO:0007669"/>
    <property type="project" value="UniProtKB-KW"/>
</dbReference>
<protein>
    <submittedName>
        <fullName evidence="5">Putative wall-associated receptor kinase-like 13</fullName>
    </submittedName>
</protein>
<feature type="domain" description="Wall-associated receptor kinase galacturonan-binding" evidence="4">
    <location>
        <begin position="30"/>
        <end position="90"/>
    </location>
</feature>
<dbReference type="GO" id="GO:0016020">
    <property type="term" value="C:membrane"/>
    <property type="evidence" value="ECO:0007669"/>
    <property type="project" value="UniProtKB-SubCell"/>
</dbReference>
<feature type="chain" id="PRO_5025516948" evidence="3">
    <location>
        <begin position="23"/>
        <end position="138"/>
    </location>
</feature>
<keyword evidence="2 3" id="KW-0732">Signal</keyword>
<gene>
    <name evidence="5" type="ORF">CJ030_MR0G013391</name>
</gene>
<proteinExistence type="predicted"/>
<feature type="signal peptide" evidence="3">
    <location>
        <begin position="1"/>
        <end position="22"/>
    </location>
</feature>
<dbReference type="GO" id="GO:0030247">
    <property type="term" value="F:polysaccharide binding"/>
    <property type="evidence" value="ECO:0007669"/>
    <property type="project" value="InterPro"/>
</dbReference>
<keyword evidence="5" id="KW-0675">Receptor</keyword>
<sequence length="138" mass="15076">MAVQMVLLIIFLLSTLEPLAQAAKLAKGSCQDCCGNVSIPYPFGMGAAHCYLHELFVIDCNVSEPSGSLKPCWRSRAHTGMEVLEIQLDGTALLKYQIFSIGLDQEFPLTVKPIYDGKVGESLRSAFLVDAECYEEGV</sequence>
<keyword evidence="5" id="KW-0418">Kinase</keyword>
<name>A0A6A1UGW4_9ROSI</name>
<dbReference type="AlphaFoldDB" id="A0A6A1UGW4"/>
<dbReference type="InterPro" id="IPR025287">
    <property type="entry name" value="WAK_GUB"/>
</dbReference>
<comment type="subcellular location">
    <subcellularLocation>
        <location evidence="1">Membrane</location>
        <topology evidence="1">Single-pass membrane protein</topology>
    </subcellularLocation>
</comment>
<keyword evidence="5" id="KW-0808">Transferase</keyword>
<dbReference type="EMBL" id="RXIC02000415">
    <property type="protein sequence ID" value="KAB1199794.1"/>
    <property type="molecule type" value="Genomic_DNA"/>
</dbReference>
<organism evidence="5 6">
    <name type="scientific">Morella rubra</name>
    <name type="common">Chinese bayberry</name>
    <dbReference type="NCBI Taxonomy" id="262757"/>
    <lineage>
        <taxon>Eukaryota</taxon>
        <taxon>Viridiplantae</taxon>
        <taxon>Streptophyta</taxon>
        <taxon>Embryophyta</taxon>
        <taxon>Tracheophyta</taxon>
        <taxon>Spermatophyta</taxon>
        <taxon>Magnoliopsida</taxon>
        <taxon>eudicotyledons</taxon>
        <taxon>Gunneridae</taxon>
        <taxon>Pentapetalae</taxon>
        <taxon>rosids</taxon>
        <taxon>fabids</taxon>
        <taxon>Fagales</taxon>
        <taxon>Myricaceae</taxon>
        <taxon>Morella</taxon>
    </lineage>
</organism>
<accession>A0A6A1UGW4</accession>
<comment type="caution">
    <text evidence="5">The sequence shown here is derived from an EMBL/GenBank/DDBJ whole genome shotgun (WGS) entry which is preliminary data.</text>
</comment>
<dbReference type="OrthoDB" id="4062651at2759"/>
<dbReference type="PANTHER" id="PTHR33491">
    <property type="entry name" value="OSJNBA0016N04.9 PROTEIN"/>
    <property type="match status" value="1"/>
</dbReference>
<evidence type="ECO:0000313" key="6">
    <source>
        <dbReference type="Proteomes" id="UP000516437"/>
    </source>
</evidence>
<evidence type="ECO:0000313" key="5">
    <source>
        <dbReference type="EMBL" id="KAB1199794.1"/>
    </source>
</evidence>
<dbReference type="Proteomes" id="UP000516437">
    <property type="component" value="Unassembled WGS sequence"/>
</dbReference>